<gene>
    <name evidence="7" type="ORF">EP867_06885</name>
</gene>
<dbReference type="InterPro" id="IPR050492">
    <property type="entry name" value="Bact_metal-bind_prot9"/>
</dbReference>
<dbReference type="Proteomes" id="UP000287168">
    <property type="component" value="Unassembled WGS sequence"/>
</dbReference>
<evidence type="ECO:0000256" key="2">
    <source>
        <dbReference type="ARBA" id="ARBA00015915"/>
    </source>
</evidence>
<dbReference type="Pfam" id="PF01297">
    <property type="entry name" value="ZnuA"/>
    <property type="match status" value="1"/>
</dbReference>
<dbReference type="GO" id="GO:0046872">
    <property type="term" value="F:metal ion binding"/>
    <property type="evidence" value="ECO:0007669"/>
    <property type="project" value="InterPro"/>
</dbReference>
<keyword evidence="3" id="KW-0813">Transport</keyword>
<dbReference type="Gene3D" id="3.40.50.1980">
    <property type="entry name" value="Nitrogenase molybdenum iron protein domain"/>
    <property type="match status" value="3"/>
</dbReference>
<comment type="similarity">
    <text evidence="1">Belongs to the bacterial solute-binding protein 9 family.</text>
</comment>
<keyword evidence="8" id="KW-1185">Reference proteome</keyword>
<keyword evidence="5" id="KW-0864">Zinc transport</keyword>
<reference evidence="7 8" key="1">
    <citation type="journal article" date="2015" name="Int. J. Syst. Evol. Microbiol.">
        <title>Gemmobacter intermedius sp. nov., isolated from a white stork (Ciconia ciconia).</title>
        <authorList>
            <person name="Kampfer P."/>
            <person name="Jerzak L."/>
            <person name="Wilharm G."/>
            <person name="Golke J."/>
            <person name="Busse H.J."/>
            <person name="Glaeser S.P."/>
        </authorList>
    </citation>
    <scope>NUCLEOTIDE SEQUENCE [LARGE SCALE GENOMIC DNA]</scope>
    <source>
        <strain evidence="7 8">119/4</strain>
    </source>
</reference>
<keyword evidence="5" id="KW-0862">Zinc</keyword>
<organism evidence="7 8">
    <name type="scientific">Falsigemmobacter intermedius</name>
    <dbReference type="NCBI Taxonomy" id="1553448"/>
    <lineage>
        <taxon>Bacteria</taxon>
        <taxon>Pseudomonadati</taxon>
        <taxon>Pseudomonadota</taxon>
        <taxon>Alphaproteobacteria</taxon>
        <taxon>Rhodobacterales</taxon>
        <taxon>Paracoccaceae</taxon>
        <taxon>Falsigemmobacter</taxon>
    </lineage>
</organism>
<dbReference type="EMBL" id="SBLC01000007">
    <property type="protein sequence ID" value="RWY42453.1"/>
    <property type="molecule type" value="Genomic_DNA"/>
</dbReference>
<proteinExistence type="inferred from homology"/>
<dbReference type="AlphaFoldDB" id="A0A444MDG2"/>
<evidence type="ECO:0000313" key="7">
    <source>
        <dbReference type="EMBL" id="RWY42453.1"/>
    </source>
</evidence>
<dbReference type="OrthoDB" id="7346865at2"/>
<feature type="region of interest" description="Disordered" evidence="6">
    <location>
        <begin position="133"/>
        <end position="192"/>
    </location>
</feature>
<evidence type="ECO:0000313" key="8">
    <source>
        <dbReference type="Proteomes" id="UP000287168"/>
    </source>
</evidence>
<evidence type="ECO:0000256" key="3">
    <source>
        <dbReference type="ARBA" id="ARBA00022448"/>
    </source>
</evidence>
<evidence type="ECO:0000256" key="4">
    <source>
        <dbReference type="ARBA" id="ARBA00022729"/>
    </source>
</evidence>
<dbReference type="PANTHER" id="PTHR42953">
    <property type="entry name" value="HIGH-AFFINITY ZINC UPTAKE SYSTEM PROTEIN ZNUA-RELATED"/>
    <property type="match status" value="1"/>
</dbReference>
<sequence length="359" mass="38337">MLYYHIQKLSPEGKPAKEPVMLKFLSTSAVVSLMPLMLQAAELRIVTDLPPVHALVSLVAGERAEPVLLMDEAGDGHNFALRPSQASALARADLVIWTGPDMAPWMARALEGGGPSALPLLQAPGTRLRAWAEAAGGHGHDHDHEYHDHGDHDHAGHDHDAHGHEGHDHEARDHDNHHDHEGHDHAHGANDPHAWLEPANALYWLTLIARHLSEADPDHAGDYEANAKAAAASLRALDGELRDLLAPVKDCPFVLGHDAYGYFTEHYGLHAAGTVAGGDAAGPGAQHLSALRARLSEEKVVCAFPEVGQSERLLDTVLEGSSVKKGAALDPSGSSLPKGPGLYAALMRDLAVKISDCLK</sequence>
<accession>A0A444MDG2</accession>
<evidence type="ECO:0000256" key="6">
    <source>
        <dbReference type="SAM" id="MobiDB-lite"/>
    </source>
</evidence>
<keyword evidence="4" id="KW-0732">Signal</keyword>
<protein>
    <recommendedName>
        <fullName evidence="2">High-affinity zinc uptake system protein ZnuA</fullName>
    </recommendedName>
</protein>
<evidence type="ECO:0000256" key="5">
    <source>
        <dbReference type="ARBA" id="ARBA00022906"/>
    </source>
</evidence>
<dbReference type="InterPro" id="IPR006127">
    <property type="entry name" value="ZnuA-like"/>
</dbReference>
<keyword evidence="5" id="KW-0406">Ion transport</keyword>
<name>A0A444MDG2_9RHOB</name>
<evidence type="ECO:0000256" key="1">
    <source>
        <dbReference type="ARBA" id="ARBA00011028"/>
    </source>
</evidence>
<comment type="caution">
    <text evidence="7">The sequence shown here is derived from an EMBL/GenBank/DDBJ whole genome shotgun (WGS) entry which is preliminary data.</text>
</comment>
<dbReference type="SUPFAM" id="SSF53807">
    <property type="entry name" value="Helical backbone' metal receptor"/>
    <property type="match status" value="1"/>
</dbReference>
<dbReference type="GO" id="GO:0006829">
    <property type="term" value="P:zinc ion transport"/>
    <property type="evidence" value="ECO:0007669"/>
    <property type="project" value="UniProtKB-KW"/>
</dbReference>
<dbReference type="PANTHER" id="PTHR42953:SF3">
    <property type="entry name" value="HIGH-AFFINITY ZINC UPTAKE SYSTEM PROTEIN ZNUA"/>
    <property type="match status" value="1"/>
</dbReference>
<feature type="compositionally biased region" description="Basic and acidic residues" evidence="6">
    <location>
        <begin position="138"/>
        <end position="190"/>
    </location>
</feature>